<dbReference type="EMBL" id="JACHLC010000001">
    <property type="protein sequence ID" value="MBB6369256.1"/>
    <property type="molecule type" value="Genomic_DNA"/>
</dbReference>
<protein>
    <recommendedName>
        <fullName evidence="3">SMI1 / KNR4 family (SUKH-1)</fullName>
    </recommendedName>
</protein>
<evidence type="ECO:0000313" key="1">
    <source>
        <dbReference type="EMBL" id="MBB6369256.1"/>
    </source>
</evidence>
<proteinExistence type="predicted"/>
<evidence type="ECO:0000313" key="2">
    <source>
        <dbReference type="Proteomes" id="UP000589738"/>
    </source>
</evidence>
<dbReference type="Proteomes" id="UP000589738">
    <property type="component" value="Unassembled WGS sequence"/>
</dbReference>
<comment type="caution">
    <text evidence="1">The sequence shown here is derived from an EMBL/GenBank/DDBJ whole genome shotgun (WGS) entry which is preliminary data.</text>
</comment>
<reference evidence="1 2" key="1">
    <citation type="submission" date="2020-08" db="EMBL/GenBank/DDBJ databases">
        <title>Functional genomics of gut bacteria from endangered species of beetles.</title>
        <authorList>
            <person name="Carlos-Shanley C."/>
        </authorList>
    </citation>
    <scope>NUCLEOTIDE SEQUENCE [LARGE SCALE GENOMIC DNA]</scope>
    <source>
        <strain evidence="1 2">S00136</strain>
    </source>
</reference>
<name>A0A841MWC0_9FLAO</name>
<organism evidence="1 2">
    <name type="scientific">Chryseobacterium shigense</name>
    <dbReference type="NCBI Taxonomy" id="297244"/>
    <lineage>
        <taxon>Bacteria</taxon>
        <taxon>Pseudomonadati</taxon>
        <taxon>Bacteroidota</taxon>
        <taxon>Flavobacteriia</taxon>
        <taxon>Flavobacteriales</taxon>
        <taxon>Weeksellaceae</taxon>
        <taxon>Chryseobacterium group</taxon>
        <taxon>Chryseobacterium</taxon>
    </lineage>
</organism>
<accession>A0A841MWC0</accession>
<gene>
    <name evidence="1" type="ORF">HNP36_000309</name>
</gene>
<dbReference type="RefSeq" id="WP_184161291.1">
    <property type="nucleotide sequence ID" value="NZ_JACHLC010000001.1"/>
</dbReference>
<dbReference type="AlphaFoldDB" id="A0A841MWC0"/>
<sequence>MKLFNFLKKKNTSIPERKITVPDFSNHPFIKRCEYLKEEYGLIVPDVYKEFFTKYKVPETNFYYRVFWEERHDYLYEIIFYTKDFVNYIVKRFYETFGEEADYEWLQKIMEEGECEFMIKENKFEAKHIDLSFLDQCYEERGRNQEELMIVMDVYSDCGGAEYLILTSDKKGYSGGCYHGMSEKIVFNGAEIQYKILNHYRLVSELILKKHTM</sequence>
<keyword evidence="2" id="KW-1185">Reference proteome</keyword>
<evidence type="ECO:0008006" key="3">
    <source>
        <dbReference type="Google" id="ProtNLM"/>
    </source>
</evidence>